<sequence length="115" mass="12177">MCKLLMPFGSIVGVPGTSHREEAQGTAQDTLEGLCLSAGLGTPWAPPGGAGGGVWGEGRLGISAESAAPATRSRISGRRRVRFHLPFNVIKPVDKELSVFRVLMLRSNLTCCQVM</sequence>
<evidence type="ECO:0000313" key="1">
    <source>
        <dbReference type="EMBL" id="MEQ2252405.1"/>
    </source>
</evidence>
<accession>A0ABV0V4Z0</accession>
<evidence type="ECO:0000313" key="2">
    <source>
        <dbReference type="Proteomes" id="UP001482620"/>
    </source>
</evidence>
<protein>
    <submittedName>
        <fullName evidence="1">Uncharacterized protein</fullName>
    </submittedName>
</protein>
<comment type="caution">
    <text evidence="1">The sequence shown here is derived from an EMBL/GenBank/DDBJ whole genome shotgun (WGS) entry which is preliminary data.</text>
</comment>
<name>A0ABV0V4Z0_9TELE</name>
<keyword evidence="2" id="KW-1185">Reference proteome</keyword>
<gene>
    <name evidence="1" type="ORF">ILYODFUR_021423</name>
</gene>
<proteinExistence type="predicted"/>
<organism evidence="1 2">
    <name type="scientific">Ilyodon furcidens</name>
    <name type="common">goldbreast splitfin</name>
    <dbReference type="NCBI Taxonomy" id="33524"/>
    <lineage>
        <taxon>Eukaryota</taxon>
        <taxon>Metazoa</taxon>
        <taxon>Chordata</taxon>
        <taxon>Craniata</taxon>
        <taxon>Vertebrata</taxon>
        <taxon>Euteleostomi</taxon>
        <taxon>Actinopterygii</taxon>
        <taxon>Neopterygii</taxon>
        <taxon>Teleostei</taxon>
        <taxon>Neoteleostei</taxon>
        <taxon>Acanthomorphata</taxon>
        <taxon>Ovalentaria</taxon>
        <taxon>Atherinomorphae</taxon>
        <taxon>Cyprinodontiformes</taxon>
        <taxon>Goodeidae</taxon>
        <taxon>Ilyodon</taxon>
    </lineage>
</organism>
<dbReference type="Proteomes" id="UP001482620">
    <property type="component" value="Unassembled WGS sequence"/>
</dbReference>
<reference evidence="1 2" key="1">
    <citation type="submission" date="2021-06" db="EMBL/GenBank/DDBJ databases">
        <authorList>
            <person name="Palmer J.M."/>
        </authorList>
    </citation>
    <scope>NUCLEOTIDE SEQUENCE [LARGE SCALE GENOMIC DNA]</scope>
    <source>
        <strain evidence="2">if_2019</strain>
        <tissue evidence="1">Muscle</tissue>
    </source>
</reference>
<dbReference type="EMBL" id="JAHRIQ010094966">
    <property type="protein sequence ID" value="MEQ2252405.1"/>
    <property type="molecule type" value="Genomic_DNA"/>
</dbReference>